<comment type="catalytic activity">
    <reaction evidence="5">
        <text>cytidine(32) in tRNA + S-adenosyl-L-methionine = 2'-O-methylcytidine(32) in tRNA + S-adenosyl-L-homocysteine + H(+)</text>
        <dbReference type="Rhea" id="RHEA:42932"/>
        <dbReference type="Rhea" id="RHEA-COMP:10288"/>
        <dbReference type="Rhea" id="RHEA-COMP:10289"/>
        <dbReference type="ChEBI" id="CHEBI:15378"/>
        <dbReference type="ChEBI" id="CHEBI:57856"/>
        <dbReference type="ChEBI" id="CHEBI:59789"/>
        <dbReference type="ChEBI" id="CHEBI:74495"/>
        <dbReference type="ChEBI" id="CHEBI:82748"/>
        <dbReference type="EC" id="2.1.1.200"/>
    </reaction>
</comment>
<comment type="subunit">
    <text evidence="5">Homodimer.</text>
</comment>
<evidence type="ECO:0000256" key="4">
    <source>
        <dbReference type="ARBA" id="ARBA00022691"/>
    </source>
</evidence>
<evidence type="ECO:0000259" key="6">
    <source>
        <dbReference type="Pfam" id="PF00588"/>
    </source>
</evidence>
<comment type="subcellular location">
    <subcellularLocation>
        <location evidence="5">Cytoplasm</location>
    </subcellularLocation>
</comment>
<dbReference type="InterPro" id="IPR001537">
    <property type="entry name" value="SpoU_MeTrfase"/>
</dbReference>
<evidence type="ECO:0000256" key="3">
    <source>
        <dbReference type="ARBA" id="ARBA00022679"/>
    </source>
</evidence>
<evidence type="ECO:0000313" key="7">
    <source>
        <dbReference type="EMBL" id="QIJ72888.1"/>
    </source>
</evidence>
<keyword evidence="4 5" id="KW-0949">S-adenosyl-L-methionine</keyword>
<comment type="catalytic activity">
    <reaction evidence="5">
        <text>uridine(32) in tRNA + S-adenosyl-L-methionine = 2'-O-methyluridine(32) in tRNA + S-adenosyl-L-homocysteine + H(+)</text>
        <dbReference type="Rhea" id="RHEA:42936"/>
        <dbReference type="Rhea" id="RHEA-COMP:10107"/>
        <dbReference type="Rhea" id="RHEA-COMP:10290"/>
        <dbReference type="ChEBI" id="CHEBI:15378"/>
        <dbReference type="ChEBI" id="CHEBI:57856"/>
        <dbReference type="ChEBI" id="CHEBI:59789"/>
        <dbReference type="ChEBI" id="CHEBI:65315"/>
        <dbReference type="ChEBI" id="CHEBI:74478"/>
        <dbReference type="EC" id="2.1.1.200"/>
    </reaction>
</comment>
<evidence type="ECO:0000256" key="5">
    <source>
        <dbReference type="RuleBase" id="RU362024"/>
    </source>
</evidence>
<dbReference type="PANTHER" id="PTHR42786:SF2">
    <property type="entry name" value="TRNA (CYTIDINE_URIDINE-2'-O-)-METHYLTRANSFERASE TRMJ"/>
    <property type="match status" value="1"/>
</dbReference>
<name>A0A6G7PZL7_9BACT</name>
<sequence length="242" mass="27497">MENIAVILVSPRYPENIGAAARACKNFGVKDLVVVAPERWDEEAILKMATHEAADIARNLRVFEDLREALEPYAYIVGTTARLGRHRRVFETPRKIAPHLAGLSQKNKVAFLFGPEHRGLSNAELFYCHTAITIPTAEFPSLNLAQAVVVVLYELFTSGRSPRLPQSRLATFAETEAMYRHLEELFDRIGFIPKDTRQVYLTNIRRFMGRLELTAQEVQIIRGFCRQMLWALNKTAPEGKTQ</sequence>
<dbReference type="GO" id="GO:0003723">
    <property type="term" value="F:RNA binding"/>
    <property type="evidence" value="ECO:0007669"/>
    <property type="project" value="InterPro"/>
</dbReference>
<keyword evidence="5" id="KW-0819">tRNA processing</keyword>
<dbReference type="KEGG" id="tav:G4V39_08210"/>
<dbReference type="PANTHER" id="PTHR42786">
    <property type="entry name" value="TRNA/RRNA METHYLTRANSFERASE"/>
    <property type="match status" value="1"/>
</dbReference>
<keyword evidence="2 5" id="KW-0489">Methyltransferase</keyword>
<comment type="function">
    <text evidence="5">Catalyzes the formation of 2'O-methylated cytidine (Cm32) or 2'O-methylated uridine (Um32) at position 32 in tRNA.</text>
</comment>
<dbReference type="NCBIfam" id="TIGR00050">
    <property type="entry name" value="rRNA_methyl_1"/>
    <property type="match status" value="1"/>
</dbReference>
<evidence type="ECO:0000313" key="8">
    <source>
        <dbReference type="Proteomes" id="UP000502179"/>
    </source>
</evidence>
<dbReference type="EC" id="2.1.1.200" evidence="5"/>
<dbReference type="InterPro" id="IPR029026">
    <property type="entry name" value="tRNA_m1G_MTases_N"/>
</dbReference>
<reference evidence="7 8" key="1">
    <citation type="submission" date="2020-02" db="EMBL/GenBank/DDBJ databases">
        <title>Genome analysis of Thermosulfuriphilus ammonigenes ST65T, an anaerobic thermophilic chemolithoautotrophic bacterium isolated from a deep-sea hydrothermal vent.</title>
        <authorList>
            <person name="Slobodkina G."/>
            <person name="Allioux M."/>
            <person name="Merkel A."/>
            <person name="Alain K."/>
            <person name="Jebbar M."/>
            <person name="Slobodkin A."/>
        </authorList>
    </citation>
    <scope>NUCLEOTIDE SEQUENCE [LARGE SCALE GENOMIC DNA]</scope>
    <source>
        <strain evidence="7 8">ST65</strain>
    </source>
</reference>
<dbReference type="CDD" id="cd18093">
    <property type="entry name" value="SpoU-like_TrmJ"/>
    <property type="match status" value="1"/>
</dbReference>
<dbReference type="AlphaFoldDB" id="A0A6G7PZL7"/>
<gene>
    <name evidence="5" type="primary">trmJ</name>
    <name evidence="7" type="ORF">G4V39_08210</name>
</gene>
<dbReference type="GO" id="GO:0002128">
    <property type="term" value="P:tRNA nucleoside ribose methylation"/>
    <property type="evidence" value="ECO:0007669"/>
    <property type="project" value="TreeGrafter"/>
</dbReference>
<organism evidence="7 8">
    <name type="scientific">Thermosulfuriphilus ammonigenes</name>
    <dbReference type="NCBI Taxonomy" id="1936021"/>
    <lineage>
        <taxon>Bacteria</taxon>
        <taxon>Pseudomonadati</taxon>
        <taxon>Thermodesulfobacteriota</taxon>
        <taxon>Thermodesulfobacteria</taxon>
        <taxon>Thermodesulfobacteriales</taxon>
        <taxon>Thermodesulfobacteriaceae</taxon>
        <taxon>Thermosulfuriphilus</taxon>
    </lineage>
</organism>
<dbReference type="Proteomes" id="UP000502179">
    <property type="component" value="Chromosome"/>
</dbReference>
<dbReference type="SUPFAM" id="SSF75217">
    <property type="entry name" value="alpha/beta knot"/>
    <property type="match status" value="1"/>
</dbReference>
<dbReference type="EMBL" id="CP048877">
    <property type="protein sequence ID" value="QIJ72888.1"/>
    <property type="molecule type" value="Genomic_DNA"/>
</dbReference>
<evidence type="ECO:0000256" key="2">
    <source>
        <dbReference type="ARBA" id="ARBA00022603"/>
    </source>
</evidence>
<keyword evidence="3 7" id="KW-0808">Transferase</keyword>
<accession>A0A6G7PZL7</accession>
<dbReference type="GO" id="GO:0005829">
    <property type="term" value="C:cytosol"/>
    <property type="evidence" value="ECO:0007669"/>
    <property type="project" value="TreeGrafter"/>
</dbReference>
<dbReference type="Gene3D" id="1.10.8.590">
    <property type="match status" value="1"/>
</dbReference>
<dbReference type="InterPro" id="IPR004384">
    <property type="entry name" value="RNA_MeTrfase_TrmJ/LasT"/>
</dbReference>
<dbReference type="Gene3D" id="3.40.1280.10">
    <property type="match status" value="1"/>
</dbReference>
<feature type="domain" description="tRNA/rRNA methyltransferase SpoU type" evidence="6">
    <location>
        <begin position="4"/>
        <end position="153"/>
    </location>
</feature>
<keyword evidence="5" id="KW-0963">Cytoplasm</keyword>
<proteinExistence type="inferred from homology"/>
<dbReference type="PIRSF" id="PIRSF004808">
    <property type="entry name" value="LasT"/>
    <property type="match status" value="1"/>
</dbReference>
<keyword evidence="8" id="KW-1185">Reference proteome</keyword>
<dbReference type="InterPro" id="IPR029028">
    <property type="entry name" value="Alpha/beta_knot_MTases"/>
</dbReference>
<dbReference type="GO" id="GO:0160206">
    <property type="term" value="F:tRNA (cytidine(32)/uridine(32)-2'-O)-methyltransferase activity"/>
    <property type="evidence" value="ECO:0007669"/>
    <property type="project" value="UniProtKB-EC"/>
</dbReference>
<dbReference type="Pfam" id="PF00588">
    <property type="entry name" value="SpoU_methylase"/>
    <property type="match status" value="1"/>
</dbReference>
<comment type="similarity">
    <text evidence="1">Belongs to the class IV-like SAM-binding methyltransferase superfamily. RNA methyltransferase TrmH family.</text>
</comment>
<protein>
    <recommendedName>
        <fullName evidence="5">tRNA (cytidine/uridine-2'-O-)-methyltransferase TrmJ</fullName>
        <ecNumber evidence="5">2.1.1.200</ecNumber>
    </recommendedName>
    <alternativeName>
        <fullName evidence="5">tRNA (cytidine(32)/uridine(32)-2'-O)-methyltransferase</fullName>
    </alternativeName>
    <alternativeName>
        <fullName evidence="5">tRNA Cm32/Um32 methyltransferase</fullName>
    </alternativeName>
</protein>
<evidence type="ECO:0000256" key="1">
    <source>
        <dbReference type="ARBA" id="ARBA00007228"/>
    </source>
</evidence>